<feature type="transmembrane region" description="Helical" evidence="6">
    <location>
        <begin position="57"/>
        <end position="77"/>
    </location>
</feature>
<comment type="caution">
    <text evidence="8">The sequence shown here is derived from an EMBL/GenBank/DDBJ whole genome shotgun (WGS) entry which is preliminary data.</text>
</comment>
<evidence type="ECO:0000256" key="6">
    <source>
        <dbReference type="SAM" id="Phobius"/>
    </source>
</evidence>
<dbReference type="Pfam" id="PF02656">
    <property type="entry name" value="DUF202"/>
    <property type="match status" value="1"/>
</dbReference>
<dbReference type="EMBL" id="JAEUAW010000003">
    <property type="protein sequence ID" value="MBW9092941.1"/>
    <property type="molecule type" value="Genomic_DNA"/>
</dbReference>
<dbReference type="RefSeq" id="WP_220299675.1">
    <property type="nucleotide sequence ID" value="NZ_JAEUAW010000003.1"/>
</dbReference>
<evidence type="ECO:0000259" key="7">
    <source>
        <dbReference type="Pfam" id="PF02656"/>
    </source>
</evidence>
<evidence type="ECO:0000256" key="3">
    <source>
        <dbReference type="ARBA" id="ARBA00022692"/>
    </source>
</evidence>
<sequence>MTSRRFPRSVYESGAEPDARFSLANERTFLAWNRTALALIAGGVALEALGLDLQPGLRLAASLVLIAAGVIVPVLAWSEWGRTERALRAGSPLPGSATSLALAATIVLVGALVLLGVVLR</sequence>
<dbReference type="Proteomes" id="UP001196843">
    <property type="component" value="Unassembled WGS sequence"/>
</dbReference>
<keyword evidence="3 6" id="KW-0812">Transmembrane</keyword>
<evidence type="ECO:0000256" key="1">
    <source>
        <dbReference type="ARBA" id="ARBA00004651"/>
    </source>
</evidence>
<keyword evidence="9" id="KW-1185">Reference proteome</keyword>
<evidence type="ECO:0000313" key="9">
    <source>
        <dbReference type="Proteomes" id="UP001196843"/>
    </source>
</evidence>
<proteinExistence type="predicted"/>
<evidence type="ECO:0000256" key="4">
    <source>
        <dbReference type="ARBA" id="ARBA00022989"/>
    </source>
</evidence>
<evidence type="ECO:0000313" key="8">
    <source>
        <dbReference type="EMBL" id="MBW9092941.1"/>
    </source>
</evidence>
<organism evidence="8 9">
    <name type="scientific">Microbacterium jejuense</name>
    <dbReference type="NCBI Taxonomy" id="1263637"/>
    <lineage>
        <taxon>Bacteria</taxon>
        <taxon>Bacillati</taxon>
        <taxon>Actinomycetota</taxon>
        <taxon>Actinomycetes</taxon>
        <taxon>Micrococcales</taxon>
        <taxon>Microbacteriaceae</taxon>
        <taxon>Microbacterium</taxon>
    </lineage>
</organism>
<keyword evidence="5 6" id="KW-0472">Membrane</keyword>
<keyword evidence="2" id="KW-1003">Cell membrane</keyword>
<evidence type="ECO:0000256" key="5">
    <source>
        <dbReference type="ARBA" id="ARBA00023136"/>
    </source>
</evidence>
<protein>
    <submittedName>
        <fullName evidence="8">DUF202 domain-containing protein</fullName>
    </submittedName>
</protein>
<dbReference type="InterPro" id="IPR052053">
    <property type="entry name" value="IM_YidH-like"/>
</dbReference>
<keyword evidence="4 6" id="KW-1133">Transmembrane helix</keyword>
<feature type="domain" description="DUF202" evidence="7">
    <location>
        <begin position="20"/>
        <end position="86"/>
    </location>
</feature>
<name>A0ABS7HJ16_9MICO</name>
<evidence type="ECO:0000256" key="2">
    <source>
        <dbReference type="ARBA" id="ARBA00022475"/>
    </source>
</evidence>
<dbReference type="PANTHER" id="PTHR34187:SF2">
    <property type="entry name" value="DUF202 DOMAIN-CONTAINING PROTEIN"/>
    <property type="match status" value="1"/>
</dbReference>
<reference evidence="8 9" key="1">
    <citation type="journal article" date="2021" name="MBio">
        <title>Poor Competitiveness of Bradyrhizobium in Pigeon Pea Root Colonization in Indian Soils.</title>
        <authorList>
            <person name="Chalasani D."/>
            <person name="Basu A."/>
            <person name="Pullabhotla S.V.S.R.N."/>
            <person name="Jorrin B."/>
            <person name="Neal A.L."/>
            <person name="Poole P.S."/>
            <person name="Podile A.R."/>
            <person name="Tkacz A."/>
        </authorList>
    </citation>
    <scope>NUCLEOTIDE SEQUENCE [LARGE SCALE GENOMIC DNA]</scope>
    <source>
        <strain evidence="8 9">HU14</strain>
    </source>
</reference>
<gene>
    <name evidence="8" type="ORF">JNB62_04510</name>
</gene>
<dbReference type="InterPro" id="IPR003807">
    <property type="entry name" value="DUF202"/>
</dbReference>
<accession>A0ABS7HJ16</accession>
<feature type="transmembrane region" description="Helical" evidence="6">
    <location>
        <begin position="97"/>
        <end position="119"/>
    </location>
</feature>
<dbReference type="PANTHER" id="PTHR34187">
    <property type="entry name" value="FGR18P"/>
    <property type="match status" value="1"/>
</dbReference>
<comment type="subcellular location">
    <subcellularLocation>
        <location evidence="1">Cell membrane</location>
        <topology evidence="1">Multi-pass membrane protein</topology>
    </subcellularLocation>
</comment>